<evidence type="ECO:0000259" key="3">
    <source>
        <dbReference type="PROSITE" id="PS50110"/>
    </source>
</evidence>
<dbReference type="SMART" id="SM00448">
    <property type="entry name" value="REC"/>
    <property type="match status" value="1"/>
</dbReference>
<evidence type="ECO:0000256" key="1">
    <source>
        <dbReference type="ARBA" id="ARBA00022553"/>
    </source>
</evidence>
<organism evidence="4 5">
    <name type="scientific">Rhizobium chutanense</name>
    <dbReference type="NCBI Taxonomy" id="2035448"/>
    <lineage>
        <taxon>Bacteria</taxon>
        <taxon>Pseudomonadati</taxon>
        <taxon>Pseudomonadota</taxon>
        <taxon>Alphaproteobacteria</taxon>
        <taxon>Hyphomicrobiales</taxon>
        <taxon>Rhizobiaceae</taxon>
        <taxon>Rhizobium/Agrobacterium group</taxon>
        <taxon>Rhizobium</taxon>
    </lineage>
</organism>
<dbReference type="EMBL" id="NWSV01000003">
    <property type="protein sequence ID" value="PDT05112.1"/>
    <property type="molecule type" value="Genomic_DNA"/>
</dbReference>
<name>A0A2A6JGM2_9HYPH</name>
<dbReference type="PANTHER" id="PTHR44591">
    <property type="entry name" value="STRESS RESPONSE REGULATOR PROTEIN 1"/>
    <property type="match status" value="1"/>
</dbReference>
<gene>
    <name evidence="4" type="ORF">CO666_05640</name>
</gene>
<dbReference type="Gene3D" id="3.40.50.2300">
    <property type="match status" value="1"/>
</dbReference>
<sequence>MKDIFVVEDDALIAMLLEDMLADLGYRVCASAPDLERALVAARDADFDAAILDVSLAGQSSLPVAKLLDERGKPYVYATGYGAAPTGSSPSTLPVLQKPFQLSELEQAMKRLTES</sequence>
<evidence type="ECO:0000256" key="2">
    <source>
        <dbReference type="PROSITE-ProRule" id="PRU00169"/>
    </source>
</evidence>
<evidence type="ECO:0000313" key="4">
    <source>
        <dbReference type="EMBL" id="PDT05112.1"/>
    </source>
</evidence>
<protein>
    <recommendedName>
        <fullName evidence="3">Response regulatory domain-containing protein</fullName>
    </recommendedName>
</protein>
<keyword evidence="5" id="KW-1185">Reference proteome</keyword>
<keyword evidence="1 2" id="KW-0597">Phosphoprotein</keyword>
<dbReference type="InterPro" id="IPR011006">
    <property type="entry name" value="CheY-like_superfamily"/>
</dbReference>
<feature type="domain" description="Response regulatory" evidence="3">
    <location>
        <begin position="3"/>
        <end position="113"/>
    </location>
</feature>
<accession>A0A2A6JGM2</accession>
<dbReference type="Pfam" id="PF00072">
    <property type="entry name" value="Response_reg"/>
    <property type="match status" value="1"/>
</dbReference>
<dbReference type="InterPro" id="IPR050595">
    <property type="entry name" value="Bact_response_regulator"/>
</dbReference>
<dbReference type="PANTHER" id="PTHR44591:SF24">
    <property type="entry name" value="PROTEIN-GLUTAMATE METHYLESTERASE_PROTEIN-GLUTAMINE GLUTAMINASE 1"/>
    <property type="match status" value="1"/>
</dbReference>
<comment type="caution">
    <text evidence="4">The sequence shown here is derived from an EMBL/GenBank/DDBJ whole genome shotgun (WGS) entry which is preliminary data.</text>
</comment>
<dbReference type="RefSeq" id="WP_097611126.1">
    <property type="nucleotide sequence ID" value="NZ_NWSV01000003.1"/>
</dbReference>
<dbReference type="GO" id="GO:0000160">
    <property type="term" value="P:phosphorelay signal transduction system"/>
    <property type="evidence" value="ECO:0007669"/>
    <property type="project" value="InterPro"/>
</dbReference>
<dbReference type="PROSITE" id="PS50110">
    <property type="entry name" value="RESPONSE_REGULATORY"/>
    <property type="match status" value="1"/>
</dbReference>
<proteinExistence type="predicted"/>
<dbReference type="AlphaFoldDB" id="A0A2A6JGM2"/>
<dbReference type="SUPFAM" id="SSF52172">
    <property type="entry name" value="CheY-like"/>
    <property type="match status" value="1"/>
</dbReference>
<dbReference type="InterPro" id="IPR001789">
    <property type="entry name" value="Sig_transdc_resp-reg_receiver"/>
</dbReference>
<feature type="modified residue" description="4-aspartylphosphate" evidence="2">
    <location>
        <position position="53"/>
    </location>
</feature>
<dbReference type="Proteomes" id="UP000220768">
    <property type="component" value="Unassembled WGS sequence"/>
</dbReference>
<reference evidence="4 5" key="1">
    <citation type="submission" date="2017-09" db="EMBL/GenBank/DDBJ databases">
        <title>Comparative genomics of rhizobia isolated from Phaseolus vulgaris in China.</title>
        <authorList>
            <person name="Tong W."/>
        </authorList>
    </citation>
    <scope>NUCLEOTIDE SEQUENCE [LARGE SCALE GENOMIC DNA]</scope>
    <source>
        <strain evidence="4 5">C5</strain>
    </source>
</reference>
<evidence type="ECO:0000313" key="5">
    <source>
        <dbReference type="Proteomes" id="UP000220768"/>
    </source>
</evidence>